<gene>
    <name evidence="3" type="primary">LOC110768107</name>
</gene>
<dbReference type="Proteomes" id="UP000515124">
    <property type="component" value="Unplaced"/>
</dbReference>
<dbReference type="Gene3D" id="3.80.10.10">
    <property type="entry name" value="Ribonuclease Inhibitor"/>
    <property type="match status" value="1"/>
</dbReference>
<dbReference type="AlphaFoldDB" id="A0A6P5TJ81"/>
<dbReference type="Pfam" id="PF24758">
    <property type="entry name" value="LRR_At5g56370"/>
    <property type="match status" value="1"/>
</dbReference>
<protein>
    <submittedName>
        <fullName evidence="3">F-box/FBD/LRR-repeat protein At1g13570-like</fullName>
    </submittedName>
</protein>
<dbReference type="SUPFAM" id="SSF81383">
    <property type="entry name" value="F-box domain"/>
    <property type="match status" value="1"/>
</dbReference>
<dbReference type="PROSITE" id="PS50181">
    <property type="entry name" value="FBOX"/>
    <property type="match status" value="1"/>
</dbReference>
<dbReference type="Pfam" id="PF08387">
    <property type="entry name" value="FBD"/>
    <property type="match status" value="1"/>
</dbReference>
<evidence type="ECO:0000313" key="2">
    <source>
        <dbReference type="Proteomes" id="UP000515124"/>
    </source>
</evidence>
<proteinExistence type="predicted"/>
<sequence>MFTRTTPFGPVVPSNPVCRNSPHLKPQLAFSHSLIPKQQTLIRSFGGWMRSSISISLDQSEVNMEQREPPKSRLKLEMELDRFSDLPSDVIEKILSRLPIREAARTSVLSSNWRYRLAMLRHLVFDDRCVSTQKHITFVDIVDHVLLGHIGPIHKFRLSHRGGLANWDIDRWILHLSRNSIKEVILRNSGLCRYRIPSYLFSCQDIIHLELLLCVLKPPPTFKGFRNLKSLVIERVTLAQDVFQNLIACCPLLEKLTLLRPKFTHLKIDAPNLQFLYVEGFFEDVTFENTLNLTDVCISIYRRVGGRTWVCDNSNLVKFLVQLPLIQRLKGGGYFLQNLVVGSLSPKLPKLCLYLKFLSIMVNFNDPAEVLTVLCLLRSSPAVQELEISAGSALEELDFYAHQEVQAALSEVNSLYGNWICPFTQLRVVKISNICDVKNALDFVRFLLLNSPVLKKMIVTPNDANDSLELMKQFLWLGRASVLSEIIFLDQNS</sequence>
<dbReference type="InterPro" id="IPR001810">
    <property type="entry name" value="F-box_dom"/>
</dbReference>
<reference evidence="3" key="1">
    <citation type="submission" date="2025-08" db="UniProtKB">
        <authorList>
            <consortium name="RefSeq"/>
        </authorList>
    </citation>
    <scope>IDENTIFICATION</scope>
</reference>
<dbReference type="SMART" id="SM00579">
    <property type="entry name" value="FBD"/>
    <property type="match status" value="1"/>
</dbReference>
<keyword evidence="2" id="KW-1185">Reference proteome</keyword>
<dbReference type="PANTHER" id="PTHR31639">
    <property type="entry name" value="F-BOX PROTEIN-LIKE"/>
    <property type="match status" value="1"/>
</dbReference>
<dbReference type="RefSeq" id="XP_021827483.1">
    <property type="nucleotide sequence ID" value="XM_021971791.1"/>
</dbReference>
<dbReference type="Pfam" id="PF00646">
    <property type="entry name" value="F-box"/>
    <property type="match status" value="1"/>
</dbReference>
<dbReference type="InterPro" id="IPR032675">
    <property type="entry name" value="LRR_dom_sf"/>
</dbReference>
<evidence type="ECO:0000313" key="3">
    <source>
        <dbReference type="RefSeq" id="XP_021827483.1"/>
    </source>
</evidence>
<dbReference type="KEGG" id="pavi:110768107"/>
<dbReference type="GeneID" id="110768107"/>
<dbReference type="SUPFAM" id="SSF52047">
    <property type="entry name" value="RNI-like"/>
    <property type="match status" value="1"/>
</dbReference>
<evidence type="ECO:0000259" key="1">
    <source>
        <dbReference type="PROSITE" id="PS50181"/>
    </source>
</evidence>
<accession>A0A6P5TJ81</accession>
<name>A0A6P5TJ81_PRUAV</name>
<dbReference type="InterPro" id="IPR055411">
    <property type="entry name" value="LRR_FXL15/At3g58940/PEG3-like"/>
</dbReference>
<dbReference type="InterPro" id="IPR006566">
    <property type="entry name" value="FBD"/>
</dbReference>
<dbReference type="PANTHER" id="PTHR31639:SF93">
    <property type="entry name" value="F-BOX_FBD_LRR PROTEIN"/>
    <property type="match status" value="1"/>
</dbReference>
<dbReference type="InterPro" id="IPR036047">
    <property type="entry name" value="F-box-like_dom_sf"/>
</dbReference>
<feature type="domain" description="F-box" evidence="1">
    <location>
        <begin position="80"/>
        <end position="128"/>
    </location>
</feature>
<organism evidence="2 3">
    <name type="scientific">Prunus avium</name>
    <name type="common">Cherry</name>
    <name type="synonym">Cerasus avium</name>
    <dbReference type="NCBI Taxonomy" id="42229"/>
    <lineage>
        <taxon>Eukaryota</taxon>
        <taxon>Viridiplantae</taxon>
        <taxon>Streptophyta</taxon>
        <taxon>Embryophyta</taxon>
        <taxon>Tracheophyta</taxon>
        <taxon>Spermatophyta</taxon>
        <taxon>Magnoliopsida</taxon>
        <taxon>eudicotyledons</taxon>
        <taxon>Gunneridae</taxon>
        <taxon>Pentapetalae</taxon>
        <taxon>rosids</taxon>
        <taxon>fabids</taxon>
        <taxon>Rosales</taxon>
        <taxon>Rosaceae</taxon>
        <taxon>Amygdaloideae</taxon>
        <taxon>Amygdaleae</taxon>
        <taxon>Prunus</taxon>
    </lineage>
</organism>